<dbReference type="Gene3D" id="3.30.450.40">
    <property type="match status" value="1"/>
</dbReference>
<proteinExistence type="predicted"/>
<dbReference type="EMBL" id="BAAAYR010000002">
    <property type="protein sequence ID" value="GAA3567240.1"/>
    <property type="molecule type" value="Genomic_DNA"/>
</dbReference>
<sequence>MDLRSRFVGELRRMDGGRVLDLPPNRVAEAVRAVLGLAGAGIVMMDRLVRLPVAAAGEHVSEAEQLQVTLGDGPCIAAAELGEPLVSSELELAGRWPMYHAALVTRTPYRGTLTLPLTRADGHVFAALDAYSTDPVPELHQPLDVVQAAVGPIVAMLLLGALAGDEQQLLWPPNEQLRQRQQVWLAVGMIQESSAVSDLDALAILRGYAFRTDHLLDAVVDDLVHGLLTTSQVLAAV</sequence>
<dbReference type="InterPro" id="IPR029016">
    <property type="entry name" value="GAF-like_dom_sf"/>
</dbReference>
<evidence type="ECO:0000313" key="1">
    <source>
        <dbReference type="EMBL" id="GAA3567240.1"/>
    </source>
</evidence>
<evidence type="ECO:0008006" key="3">
    <source>
        <dbReference type="Google" id="ProtNLM"/>
    </source>
</evidence>
<keyword evidence="2" id="KW-1185">Reference proteome</keyword>
<dbReference type="SUPFAM" id="SSF55781">
    <property type="entry name" value="GAF domain-like"/>
    <property type="match status" value="1"/>
</dbReference>
<protein>
    <recommendedName>
        <fullName evidence="3">ANTAR domain-containing protein</fullName>
    </recommendedName>
</protein>
<comment type="caution">
    <text evidence="1">The sequence shown here is derived from an EMBL/GenBank/DDBJ whole genome shotgun (WGS) entry which is preliminary data.</text>
</comment>
<organism evidence="1 2">
    <name type="scientific">Microlunatus spumicola</name>
    <dbReference type="NCBI Taxonomy" id="81499"/>
    <lineage>
        <taxon>Bacteria</taxon>
        <taxon>Bacillati</taxon>
        <taxon>Actinomycetota</taxon>
        <taxon>Actinomycetes</taxon>
        <taxon>Propionibacteriales</taxon>
        <taxon>Propionibacteriaceae</taxon>
        <taxon>Microlunatus</taxon>
    </lineage>
</organism>
<evidence type="ECO:0000313" key="2">
    <source>
        <dbReference type="Proteomes" id="UP001500767"/>
    </source>
</evidence>
<reference evidence="2" key="1">
    <citation type="journal article" date="2019" name="Int. J. Syst. Evol. Microbiol.">
        <title>The Global Catalogue of Microorganisms (GCM) 10K type strain sequencing project: providing services to taxonomists for standard genome sequencing and annotation.</title>
        <authorList>
            <consortium name="The Broad Institute Genomics Platform"/>
            <consortium name="The Broad Institute Genome Sequencing Center for Infectious Disease"/>
            <person name="Wu L."/>
            <person name="Ma J."/>
        </authorList>
    </citation>
    <scope>NUCLEOTIDE SEQUENCE [LARGE SCALE GENOMIC DNA]</scope>
    <source>
        <strain evidence="2">JCM 16540</strain>
    </source>
</reference>
<dbReference type="Proteomes" id="UP001500767">
    <property type="component" value="Unassembled WGS sequence"/>
</dbReference>
<gene>
    <name evidence="1" type="ORF">GCM10022197_24200</name>
</gene>
<accession>A0ABP6XHE2</accession>
<name>A0ABP6XHE2_9ACTN</name>